<dbReference type="EMBL" id="BMQA01000021">
    <property type="protein sequence ID" value="GGJ36884.1"/>
    <property type="molecule type" value="Genomic_DNA"/>
</dbReference>
<reference evidence="3" key="2">
    <citation type="submission" date="2020-09" db="EMBL/GenBank/DDBJ databases">
        <authorList>
            <person name="Sun Q."/>
            <person name="Ohkuma M."/>
        </authorList>
    </citation>
    <scope>NUCLEOTIDE SEQUENCE</scope>
    <source>
        <strain evidence="3">JCM 3086</strain>
    </source>
</reference>
<feature type="region of interest" description="Disordered" evidence="1">
    <location>
        <begin position="26"/>
        <end position="72"/>
    </location>
</feature>
<dbReference type="PROSITE" id="PS51257">
    <property type="entry name" value="PROKAR_LIPOPROTEIN"/>
    <property type="match status" value="1"/>
</dbReference>
<gene>
    <name evidence="3" type="ORF">GCM10010121_055100</name>
</gene>
<feature type="chain" id="PRO_5037088064" description="Lipoprotein" evidence="2">
    <location>
        <begin position="25"/>
        <end position="135"/>
    </location>
</feature>
<keyword evidence="2" id="KW-0732">Signal</keyword>
<organism evidence="3 4">
    <name type="scientific">Streptomyces brasiliensis</name>
    <dbReference type="NCBI Taxonomy" id="1954"/>
    <lineage>
        <taxon>Bacteria</taxon>
        <taxon>Bacillati</taxon>
        <taxon>Actinomycetota</taxon>
        <taxon>Actinomycetes</taxon>
        <taxon>Kitasatosporales</taxon>
        <taxon>Streptomycetaceae</taxon>
        <taxon>Streptomyces</taxon>
    </lineage>
</organism>
<feature type="compositionally biased region" description="Pro residues" evidence="1">
    <location>
        <begin position="31"/>
        <end position="42"/>
    </location>
</feature>
<evidence type="ECO:0000313" key="3">
    <source>
        <dbReference type="EMBL" id="GGJ36884.1"/>
    </source>
</evidence>
<feature type="compositionally biased region" description="Polar residues" evidence="1">
    <location>
        <begin position="58"/>
        <end position="69"/>
    </location>
</feature>
<comment type="caution">
    <text evidence="3">The sequence shown here is derived from an EMBL/GenBank/DDBJ whole genome shotgun (WGS) entry which is preliminary data.</text>
</comment>
<accession>A0A917L251</accession>
<evidence type="ECO:0000256" key="1">
    <source>
        <dbReference type="SAM" id="MobiDB-lite"/>
    </source>
</evidence>
<protein>
    <recommendedName>
        <fullName evidence="5">Lipoprotein</fullName>
    </recommendedName>
</protein>
<sequence length="135" mass="13700">MRRKILSIAAAGVTAVLMTLGACADNSNPAPATPTPTSPPATSPQTPSGSIPTYPGATVTSRTDGTTVLHSGDSVSKVGSFYVDTLAREGWKTVSKYQGQFSANIVAKRGKEGVTVQASPTGSGTSISISKYPLG</sequence>
<evidence type="ECO:0000256" key="2">
    <source>
        <dbReference type="SAM" id="SignalP"/>
    </source>
</evidence>
<dbReference type="AlphaFoldDB" id="A0A917L251"/>
<reference evidence="3" key="1">
    <citation type="journal article" date="2014" name="Int. J. Syst. Evol. Microbiol.">
        <title>Complete genome sequence of Corynebacterium casei LMG S-19264T (=DSM 44701T), isolated from a smear-ripened cheese.</title>
        <authorList>
            <consortium name="US DOE Joint Genome Institute (JGI-PGF)"/>
            <person name="Walter F."/>
            <person name="Albersmeier A."/>
            <person name="Kalinowski J."/>
            <person name="Ruckert C."/>
        </authorList>
    </citation>
    <scope>NUCLEOTIDE SEQUENCE</scope>
    <source>
        <strain evidence="3">JCM 3086</strain>
    </source>
</reference>
<feature type="signal peptide" evidence="2">
    <location>
        <begin position="1"/>
        <end position="24"/>
    </location>
</feature>
<evidence type="ECO:0000313" key="4">
    <source>
        <dbReference type="Proteomes" id="UP000657574"/>
    </source>
</evidence>
<evidence type="ECO:0008006" key="5">
    <source>
        <dbReference type="Google" id="ProtNLM"/>
    </source>
</evidence>
<feature type="region of interest" description="Disordered" evidence="1">
    <location>
        <begin position="111"/>
        <end position="135"/>
    </location>
</feature>
<proteinExistence type="predicted"/>
<name>A0A917L251_9ACTN</name>
<dbReference type="Proteomes" id="UP000657574">
    <property type="component" value="Unassembled WGS sequence"/>
</dbReference>
<feature type="compositionally biased region" description="Low complexity" evidence="1">
    <location>
        <begin position="121"/>
        <end position="135"/>
    </location>
</feature>
<keyword evidence="4" id="KW-1185">Reference proteome</keyword>